<organism evidence="1 2">
    <name type="scientific">Streptomyces cyanogenus</name>
    <dbReference type="NCBI Taxonomy" id="80860"/>
    <lineage>
        <taxon>Bacteria</taxon>
        <taxon>Bacillati</taxon>
        <taxon>Actinomycetota</taxon>
        <taxon>Actinomycetes</taxon>
        <taxon>Kitasatosporales</taxon>
        <taxon>Streptomycetaceae</taxon>
        <taxon>Streptomyces</taxon>
    </lineage>
</organism>
<name>A0ABX7TYW7_STRCY</name>
<keyword evidence="2" id="KW-1185">Reference proteome</keyword>
<dbReference type="EMBL" id="CP071839">
    <property type="protein sequence ID" value="QTE01991.1"/>
    <property type="molecule type" value="Genomic_DNA"/>
</dbReference>
<evidence type="ECO:0000313" key="2">
    <source>
        <dbReference type="Proteomes" id="UP000663908"/>
    </source>
</evidence>
<evidence type="ECO:0000313" key="1">
    <source>
        <dbReference type="EMBL" id="QTE01991.1"/>
    </source>
</evidence>
<protein>
    <submittedName>
        <fullName evidence="1">Anaerobic benzoate catabolism transcriptional regulator</fullName>
    </submittedName>
</protein>
<dbReference type="Gene3D" id="2.30.110.10">
    <property type="entry name" value="Electron Transport, Fmn-binding Protein, Chain A"/>
    <property type="match status" value="1"/>
</dbReference>
<accession>A0ABX7TYW7</accession>
<dbReference type="InterPro" id="IPR012349">
    <property type="entry name" value="Split_barrel_FMN-bd"/>
</dbReference>
<proteinExistence type="predicted"/>
<dbReference type="Proteomes" id="UP000663908">
    <property type="component" value="Chromosome"/>
</dbReference>
<gene>
    <name evidence="1" type="ORF">S1361_31960</name>
</gene>
<sequence length="39" mass="4643">MRRLAEHARTEPWAGGKREMWVSIQPERLTGRRIRPADQ</sequence>
<reference evidence="1 2" key="1">
    <citation type="submission" date="2021-03" db="EMBL/GenBank/DDBJ databases">
        <title>Complete genome sequence of Streptomyces cyanogenus S136, producer of anticancer angucycline landomycin A.</title>
        <authorList>
            <person name="Hrab P."/>
            <person name="Ruckert C."/>
            <person name="Busche T."/>
            <person name="Ostash I."/>
            <person name="Kalinowski J."/>
            <person name="Fedorenko V."/>
            <person name="Yushchuk O."/>
            <person name="Ostash B."/>
        </authorList>
    </citation>
    <scope>NUCLEOTIDE SEQUENCE [LARGE SCALE GENOMIC DNA]</scope>
    <source>
        <strain evidence="1 2">S136</strain>
    </source>
</reference>